<dbReference type="Proteomes" id="UP000054988">
    <property type="component" value="Unassembled WGS sequence"/>
</dbReference>
<accession>A0A0W0FLQ0</accession>
<evidence type="ECO:0000313" key="1">
    <source>
        <dbReference type="EMBL" id="KTB37244.1"/>
    </source>
</evidence>
<evidence type="ECO:0008006" key="3">
    <source>
        <dbReference type="Google" id="ProtNLM"/>
    </source>
</evidence>
<dbReference type="AlphaFoldDB" id="A0A0W0FLQ0"/>
<dbReference type="EMBL" id="LATX01001864">
    <property type="protein sequence ID" value="KTB37244.1"/>
    <property type="molecule type" value="Genomic_DNA"/>
</dbReference>
<gene>
    <name evidence="1" type="ORF">WG66_10177</name>
</gene>
<comment type="caution">
    <text evidence="1">The sequence shown here is derived from an EMBL/GenBank/DDBJ whole genome shotgun (WGS) entry which is preliminary data.</text>
</comment>
<proteinExistence type="predicted"/>
<dbReference type="SUPFAM" id="SSF50630">
    <property type="entry name" value="Acid proteases"/>
    <property type="match status" value="1"/>
</dbReference>
<evidence type="ECO:0000313" key="2">
    <source>
        <dbReference type="Proteomes" id="UP000054988"/>
    </source>
</evidence>
<name>A0A0W0FLQ0_MONRR</name>
<reference evidence="1 2" key="1">
    <citation type="submission" date="2015-12" db="EMBL/GenBank/DDBJ databases">
        <title>Draft genome sequence of Moniliophthora roreri, the causal agent of frosty pod rot of cacao.</title>
        <authorList>
            <person name="Aime M.C."/>
            <person name="Diaz-Valderrama J.R."/>
            <person name="Kijpornyongpan T."/>
            <person name="Phillips-Mora W."/>
        </authorList>
    </citation>
    <scope>NUCLEOTIDE SEQUENCE [LARGE SCALE GENOMIC DNA]</scope>
    <source>
        <strain evidence="1 2">MCA 2952</strain>
    </source>
</reference>
<dbReference type="CDD" id="cd00303">
    <property type="entry name" value="retropepsin_like"/>
    <property type="match status" value="1"/>
</dbReference>
<organism evidence="1 2">
    <name type="scientific">Moniliophthora roreri</name>
    <name type="common">Frosty pod rot fungus</name>
    <name type="synonym">Monilia roreri</name>
    <dbReference type="NCBI Taxonomy" id="221103"/>
    <lineage>
        <taxon>Eukaryota</taxon>
        <taxon>Fungi</taxon>
        <taxon>Dikarya</taxon>
        <taxon>Basidiomycota</taxon>
        <taxon>Agaricomycotina</taxon>
        <taxon>Agaricomycetes</taxon>
        <taxon>Agaricomycetidae</taxon>
        <taxon>Agaricales</taxon>
        <taxon>Marasmiineae</taxon>
        <taxon>Marasmiaceae</taxon>
        <taxon>Moniliophthora</taxon>
    </lineage>
</organism>
<dbReference type="Gene3D" id="2.40.70.10">
    <property type="entry name" value="Acid Proteases"/>
    <property type="match status" value="1"/>
</dbReference>
<protein>
    <recommendedName>
        <fullName evidence="3">Pro-pol protein</fullName>
    </recommendedName>
</protein>
<dbReference type="InterPro" id="IPR021109">
    <property type="entry name" value="Peptidase_aspartic_dom_sf"/>
</dbReference>
<sequence>MSQPPITISHFVLAKLDRNSMHIPLQYKVGTKIIETKALLDSGARGRFISSTLARSLGRKWIQLPEKIKVFNVDGTANKTAWITHVVELEFNIAGKECRENFMISGIGDEEMILGLPWLRYHNPAINWETGEIQFPPRRKIQIKRFRGVLDNSEPEVLIGAKITASQEMAYQQQTVKKDINELIPEYLREHRDRFEKGKAE</sequence>